<reference evidence="3" key="1">
    <citation type="submission" date="2017-12" db="EMBL/GenBank/DDBJ databases">
        <title>Genomic analysis of Paracoccus sp. CBA4604.</title>
        <authorList>
            <person name="Roh S.W."/>
            <person name="Kim J.Y."/>
            <person name="Kim J.S."/>
        </authorList>
    </citation>
    <scope>NUCLEOTIDE SEQUENCE [LARGE SCALE GENOMIC DNA]</scope>
    <source>
        <strain evidence="3">CBA4604</strain>
    </source>
</reference>
<keyword evidence="1" id="KW-0812">Transmembrane</keyword>
<feature type="transmembrane region" description="Helical" evidence="1">
    <location>
        <begin position="73"/>
        <end position="92"/>
    </location>
</feature>
<keyword evidence="1" id="KW-0472">Membrane</keyword>
<sequence length="117" mass="12481">MLERTDLPADVKALLFELADITVTVGGKILAIGRKLLDFALSLLRAFPGIALGIIVAYVLAGVIDAIPLLGKLLRRIMGPLLLAMGIAMGALKDFTADDFRARVDGFIDAFRALTEA</sequence>
<keyword evidence="3" id="KW-1185">Reference proteome</keyword>
<dbReference type="EMBL" id="CP025583">
    <property type="protein sequence ID" value="AUM74139.1"/>
    <property type="molecule type" value="Genomic_DNA"/>
</dbReference>
<dbReference type="AlphaFoldDB" id="A0A2K9MER8"/>
<protein>
    <submittedName>
        <fullName evidence="2">Uncharacterized protein</fullName>
    </submittedName>
</protein>
<gene>
    <name evidence="2" type="ORF">CYR75_07525</name>
</gene>
<dbReference type="Proteomes" id="UP000234882">
    <property type="component" value="Chromosome"/>
</dbReference>
<dbReference type="KEGG" id="paru:CYR75_07525"/>
<evidence type="ECO:0000313" key="2">
    <source>
        <dbReference type="EMBL" id="AUM74139.1"/>
    </source>
</evidence>
<feature type="transmembrane region" description="Helical" evidence="1">
    <location>
        <begin position="43"/>
        <end position="67"/>
    </location>
</feature>
<organism evidence="2 3">
    <name type="scientific">Paracoccus jeotgali</name>
    <dbReference type="NCBI Taxonomy" id="2065379"/>
    <lineage>
        <taxon>Bacteria</taxon>
        <taxon>Pseudomonadati</taxon>
        <taxon>Pseudomonadota</taxon>
        <taxon>Alphaproteobacteria</taxon>
        <taxon>Rhodobacterales</taxon>
        <taxon>Paracoccaceae</taxon>
        <taxon>Paracoccus</taxon>
    </lineage>
</organism>
<evidence type="ECO:0000313" key="3">
    <source>
        <dbReference type="Proteomes" id="UP000234882"/>
    </source>
</evidence>
<evidence type="ECO:0000256" key="1">
    <source>
        <dbReference type="SAM" id="Phobius"/>
    </source>
</evidence>
<name>A0A2K9MER8_9RHOB</name>
<accession>A0A2K9MER8</accession>
<keyword evidence="1" id="KW-1133">Transmembrane helix</keyword>
<proteinExistence type="predicted"/>